<name>A0A837DGA2_9PSEU</name>
<dbReference type="InterPro" id="IPR033454">
    <property type="entry name" value="RecG_wedge"/>
</dbReference>
<dbReference type="GO" id="GO:0006310">
    <property type="term" value="P:DNA recombination"/>
    <property type="evidence" value="ECO:0007669"/>
    <property type="project" value="UniProtKB-UniRule"/>
</dbReference>
<dbReference type="InterPro" id="IPR014001">
    <property type="entry name" value="Helicase_ATP-bd"/>
</dbReference>
<dbReference type="PROSITE" id="PS51194">
    <property type="entry name" value="HELICASE_CTER"/>
    <property type="match status" value="1"/>
</dbReference>
<evidence type="ECO:0000256" key="7">
    <source>
        <dbReference type="ARBA" id="ARBA00022840"/>
    </source>
</evidence>
<dbReference type="SMART" id="SM00490">
    <property type="entry name" value="HELICc"/>
    <property type="match status" value="1"/>
</dbReference>
<dbReference type="InterPro" id="IPR047112">
    <property type="entry name" value="RecG/Mfd"/>
</dbReference>
<evidence type="ECO:0000256" key="15">
    <source>
        <dbReference type="RuleBase" id="RU363016"/>
    </source>
</evidence>
<dbReference type="Pfam" id="PF17191">
    <property type="entry name" value="RecG_wedge"/>
    <property type="match status" value="1"/>
</dbReference>
<comment type="catalytic activity">
    <reaction evidence="12 15">
        <text>Couples ATP hydrolysis with the unwinding of duplex DNA by translocating in the 3'-5' direction.</text>
        <dbReference type="EC" id="5.6.2.4"/>
    </reaction>
</comment>
<dbReference type="NCBIfam" id="NF008167">
    <property type="entry name" value="PRK10917.2-1"/>
    <property type="match status" value="1"/>
</dbReference>
<sequence>MAGLGDGLTDVVGARTAKALAASLDLHTVGDLLRHYPRRYARRGELTDIAGLEIGEHVTVLARVEHVTKKPMRSRKGSILEVTITDGQRRLSCAFFGNQTWRERELRPGRTGLFAGKVTMFRRTLQLANPEYELIDTDSTDPADGLSTVDDFLSQIIPVYPAAQGLPSWRIAKAVRQTLELLDEEPDPLPEWLRTEHRLPTLFEALHDIHRPRSDADLQAARTRLKWDEALAVQLVLAQRRHSSGARPAPECPPRRGGIAEAFDERLPFRLTEGQREVGEAISVDLAGKHPMNRLLQGEVGSGKTIVALRAMLQVVDAGRQAALLAPTEVLAAQHARSLREMLGDLARAGELGAPEVATRVTLLTGSLPARERKQALLDAASGAAGIVVGTHALLSEHVSFADLAFVVIDEQHRFGVEQRDALRTRGSEDTSPHVLVMTATPIPRTVAMTVYGDLETSSLRQLPSGRSPISTTVVPAAEKPAWLDRAWQRLREEVDKGHQAYVVCPRIGDEPPSDKTERPPIAVLDLAPELESGVLAGLRIGVLHGRLPGDEKDAVMRAFAAGELDVLVATTVVEVGVNVPNATLMIIMDADRFGVSQLHQLRGRVGRGDVPGLCLLVTEAVDGTAARARLAAVESTTDGFELSKLDLELRREGDILGAAQSGRRSGLKLLSLLRDEDLIATSRRVAQRIVAADPGLTEYPGLAKLVADTIDEERAEYLEKS</sequence>
<keyword evidence="9 15" id="KW-0233">DNA recombination</keyword>
<keyword evidence="10 15" id="KW-0234">DNA repair</keyword>
<dbReference type="NCBIfam" id="TIGR00643">
    <property type="entry name" value="recG"/>
    <property type="match status" value="1"/>
</dbReference>
<dbReference type="Pfam" id="PF00270">
    <property type="entry name" value="DEAD"/>
    <property type="match status" value="1"/>
</dbReference>
<evidence type="ECO:0000256" key="10">
    <source>
        <dbReference type="ARBA" id="ARBA00023204"/>
    </source>
</evidence>
<evidence type="ECO:0000256" key="6">
    <source>
        <dbReference type="ARBA" id="ARBA00022806"/>
    </source>
</evidence>
<evidence type="ECO:0000256" key="8">
    <source>
        <dbReference type="ARBA" id="ARBA00023125"/>
    </source>
</evidence>
<dbReference type="GO" id="GO:0003677">
    <property type="term" value="F:DNA binding"/>
    <property type="evidence" value="ECO:0007669"/>
    <property type="project" value="UniProtKB-KW"/>
</dbReference>
<evidence type="ECO:0000256" key="14">
    <source>
        <dbReference type="ARBA" id="ARBA00048988"/>
    </source>
</evidence>
<dbReference type="SUPFAM" id="SSF52540">
    <property type="entry name" value="P-loop containing nucleoside triphosphate hydrolases"/>
    <property type="match status" value="2"/>
</dbReference>
<dbReference type="Gene3D" id="2.40.50.140">
    <property type="entry name" value="Nucleic acid-binding proteins"/>
    <property type="match status" value="1"/>
</dbReference>
<dbReference type="InterPro" id="IPR027417">
    <property type="entry name" value="P-loop_NTPase"/>
</dbReference>
<keyword evidence="3 15" id="KW-0547">Nucleotide-binding</keyword>
<dbReference type="AlphaFoldDB" id="A0A837DGA2"/>
<evidence type="ECO:0000256" key="2">
    <source>
        <dbReference type="ARBA" id="ARBA00017846"/>
    </source>
</evidence>
<protein>
    <recommendedName>
        <fullName evidence="2 15">ATP-dependent DNA helicase RecG</fullName>
        <ecNumber evidence="13 15">5.6.2.4</ecNumber>
    </recommendedName>
</protein>
<evidence type="ECO:0000259" key="16">
    <source>
        <dbReference type="PROSITE" id="PS51192"/>
    </source>
</evidence>
<keyword evidence="6 15" id="KW-0347">Helicase</keyword>
<dbReference type="SMART" id="SM00487">
    <property type="entry name" value="DEXDc"/>
    <property type="match status" value="1"/>
</dbReference>
<keyword evidence="4 15" id="KW-0227">DNA damage</keyword>
<keyword evidence="7 15" id="KW-0067">ATP-binding</keyword>
<evidence type="ECO:0000313" key="18">
    <source>
        <dbReference type="EMBL" id="KHF45521.1"/>
    </source>
</evidence>
<dbReference type="RefSeq" id="WP_037308435.1">
    <property type="nucleotide sequence ID" value="NZ_CALJZO010000021.1"/>
</dbReference>
<dbReference type="PANTHER" id="PTHR47964">
    <property type="entry name" value="ATP-DEPENDENT DNA HELICASE HOMOLOG RECG, CHLOROPLASTIC"/>
    <property type="match status" value="1"/>
</dbReference>
<dbReference type="PANTHER" id="PTHR47964:SF1">
    <property type="entry name" value="ATP-DEPENDENT DNA HELICASE HOMOLOG RECG, CHLOROPLASTIC"/>
    <property type="match status" value="1"/>
</dbReference>
<evidence type="ECO:0000256" key="3">
    <source>
        <dbReference type="ARBA" id="ARBA00022741"/>
    </source>
</evidence>
<evidence type="ECO:0000256" key="9">
    <source>
        <dbReference type="ARBA" id="ARBA00023172"/>
    </source>
</evidence>
<keyword evidence="11" id="KW-0413">Isomerase</keyword>
<organism evidence="18 19">
    <name type="scientific">Saccharomonospora viridis</name>
    <dbReference type="NCBI Taxonomy" id="1852"/>
    <lineage>
        <taxon>Bacteria</taxon>
        <taxon>Bacillati</taxon>
        <taxon>Actinomycetota</taxon>
        <taxon>Actinomycetes</taxon>
        <taxon>Pseudonocardiales</taxon>
        <taxon>Pseudonocardiaceae</taxon>
        <taxon>Saccharomonospora</taxon>
    </lineage>
</organism>
<dbReference type="Pfam" id="PF00271">
    <property type="entry name" value="Helicase_C"/>
    <property type="match status" value="1"/>
</dbReference>
<dbReference type="Pfam" id="PF19833">
    <property type="entry name" value="RecG_dom3_C"/>
    <property type="match status" value="1"/>
</dbReference>
<evidence type="ECO:0000313" key="19">
    <source>
        <dbReference type="Proteomes" id="UP000030848"/>
    </source>
</evidence>
<evidence type="ECO:0000256" key="5">
    <source>
        <dbReference type="ARBA" id="ARBA00022801"/>
    </source>
</evidence>
<comment type="caution">
    <text evidence="18">The sequence shown here is derived from an EMBL/GenBank/DDBJ whole genome shotgun (WGS) entry which is preliminary data.</text>
</comment>
<dbReference type="InterPro" id="IPR045562">
    <property type="entry name" value="RecG_dom3_C"/>
</dbReference>
<accession>A0A837DGA2</accession>
<keyword evidence="8" id="KW-0238">DNA-binding</keyword>
<dbReference type="GO" id="GO:0005524">
    <property type="term" value="F:ATP binding"/>
    <property type="evidence" value="ECO:0007669"/>
    <property type="project" value="UniProtKB-KW"/>
</dbReference>
<reference evidence="18 19" key="1">
    <citation type="submission" date="2014-10" db="EMBL/GenBank/DDBJ databases">
        <title>Genome sequence of Micropolyspora internatus JCM3315.</title>
        <authorList>
            <person name="Shin S.-K."/>
            <person name="Yi H."/>
        </authorList>
    </citation>
    <scope>NUCLEOTIDE SEQUENCE [LARGE SCALE GENOMIC DNA]</scope>
    <source>
        <strain evidence="18 19">JCM 3315</strain>
    </source>
</reference>
<comment type="catalytic activity">
    <reaction evidence="14 15">
        <text>ATP + H2O = ADP + phosphate + H(+)</text>
        <dbReference type="Rhea" id="RHEA:13065"/>
        <dbReference type="ChEBI" id="CHEBI:15377"/>
        <dbReference type="ChEBI" id="CHEBI:15378"/>
        <dbReference type="ChEBI" id="CHEBI:30616"/>
        <dbReference type="ChEBI" id="CHEBI:43474"/>
        <dbReference type="ChEBI" id="CHEBI:456216"/>
        <dbReference type="EC" id="5.6.2.4"/>
    </reaction>
</comment>
<dbReference type="OrthoDB" id="9804325at2"/>
<dbReference type="InterPro" id="IPR001650">
    <property type="entry name" value="Helicase_C-like"/>
</dbReference>
<evidence type="ECO:0000256" key="4">
    <source>
        <dbReference type="ARBA" id="ARBA00022763"/>
    </source>
</evidence>
<dbReference type="Gene3D" id="3.40.50.300">
    <property type="entry name" value="P-loop containing nucleotide triphosphate hydrolases"/>
    <property type="match status" value="2"/>
</dbReference>
<evidence type="ECO:0000256" key="13">
    <source>
        <dbReference type="ARBA" id="ARBA00034808"/>
    </source>
</evidence>
<gene>
    <name evidence="18" type="ORF">MINT15_07380</name>
</gene>
<dbReference type="EMBL" id="JRZE01000002">
    <property type="protein sequence ID" value="KHF45521.1"/>
    <property type="molecule type" value="Genomic_DNA"/>
</dbReference>
<dbReference type="PROSITE" id="PS51192">
    <property type="entry name" value="HELICASE_ATP_BIND_1"/>
    <property type="match status" value="1"/>
</dbReference>
<dbReference type="SUPFAM" id="SSF50249">
    <property type="entry name" value="Nucleic acid-binding proteins"/>
    <property type="match status" value="1"/>
</dbReference>
<dbReference type="CDD" id="cd17992">
    <property type="entry name" value="DEXHc_RecG"/>
    <property type="match status" value="1"/>
</dbReference>
<comment type="similarity">
    <text evidence="1 15">Belongs to the helicase family. RecG subfamily.</text>
</comment>
<dbReference type="InterPro" id="IPR011545">
    <property type="entry name" value="DEAD/DEAH_box_helicase_dom"/>
</dbReference>
<keyword evidence="5 15" id="KW-0378">Hydrolase</keyword>
<dbReference type="InterPro" id="IPR012340">
    <property type="entry name" value="NA-bd_OB-fold"/>
</dbReference>
<dbReference type="EC" id="5.6.2.4" evidence="13 15"/>
<dbReference type="GO" id="GO:0016787">
    <property type="term" value="F:hydrolase activity"/>
    <property type="evidence" value="ECO:0007669"/>
    <property type="project" value="UniProtKB-KW"/>
</dbReference>
<dbReference type="GO" id="GO:0006281">
    <property type="term" value="P:DNA repair"/>
    <property type="evidence" value="ECO:0007669"/>
    <property type="project" value="UniProtKB-UniRule"/>
</dbReference>
<evidence type="ECO:0000256" key="1">
    <source>
        <dbReference type="ARBA" id="ARBA00007504"/>
    </source>
</evidence>
<evidence type="ECO:0000259" key="17">
    <source>
        <dbReference type="PROSITE" id="PS51194"/>
    </source>
</evidence>
<dbReference type="GO" id="GO:0043138">
    <property type="term" value="F:3'-5' DNA helicase activity"/>
    <property type="evidence" value="ECO:0007669"/>
    <property type="project" value="UniProtKB-EC"/>
</dbReference>
<evidence type="ECO:0000256" key="11">
    <source>
        <dbReference type="ARBA" id="ARBA00023235"/>
    </source>
</evidence>
<feature type="domain" description="Helicase C-terminal" evidence="17">
    <location>
        <begin position="483"/>
        <end position="649"/>
    </location>
</feature>
<dbReference type="InterPro" id="IPR004609">
    <property type="entry name" value="ATP-dep_DNA_helicase_RecG"/>
</dbReference>
<comment type="function">
    <text evidence="15">Plays a critical role in recombination and DNA repair. Helps process Holliday junction intermediates to mature products by catalyzing branch migration. Has replication fork regression activity, unwinds stalled or blocked replication forks to make a HJ that can be resolved. Has a DNA unwinding activity characteristic of a DNA helicase with 3'-5' polarity.</text>
</comment>
<dbReference type="Proteomes" id="UP000030848">
    <property type="component" value="Unassembled WGS sequence"/>
</dbReference>
<feature type="domain" description="Helicase ATP-binding" evidence="16">
    <location>
        <begin position="285"/>
        <end position="460"/>
    </location>
</feature>
<evidence type="ECO:0000256" key="12">
    <source>
        <dbReference type="ARBA" id="ARBA00034617"/>
    </source>
</evidence>
<dbReference type="CDD" id="cd04488">
    <property type="entry name" value="RecG_wedge_OBF"/>
    <property type="match status" value="1"/>
</dbReference>
<proteinExistence type="inferred from homology"/>